<keyword evidence="2 5" id="KW-0812">Transmembrane</keyword>
<evidence type="ECO:0000256" key="4">
    <source>
        <dbReference type="ARBA" id="ARBA00023136"/>
    </source>
</evidence>
<gene>
    <name evidence="7" type="ORF">H4C75_12515</name>
</gene>
<evidence type="ECO:0000259" key="6">
    <source>
        <dbReference type="Pfam" id="PF06305"/>
    </source>
</evidence>
<dbReference type="EMBL" id="JACGDE010000007">
    <property type="protein sequence ID" value="MBA6065586.1"/>
    <property type="molecule type" value="Genomic_DNA"/>
</dbReference>
<feature type="domain" description="Lipopolysaccharide assembly protein A" evidence="6">
    <location>
        <begin position="26"/>
        <end position="77"/>
    </location>
</feature>
<protein>
    <submittedName>
        <fullName evidence="7">DUF1049 domain-containing protein</fullName>
    </submittedName>
</protein>
<sequence length="80" mass="8801">MLKFRRLFSVLLLLLLILFVAAFVLENQQQVTISILGWSMASIPVALVALSGVMLGLLLGMVIFAVHSLATLRKRAARVH</sequence>
<dbReference type="GO" id="GO:0005886">
    <property type="term" value="C:plasma membrane"/>
    <property type="evidence" value="ECO:0007669"/>
    <property type="project" value="InterPro"/>
</dbReference>
<evidence type="ECO:0000313" key="7">
    <source>
        <dbReference type="EMBL" id="MBA6065586.1"/>
    </source>
</evidence>
<evidence type="ECO:0000256" key="5">
    <source>
        <dbReference type="SAM" id="Phobius"/>
    </source>
</evidence>
<dbReference type="InterPro" id="IPR010445">
    <property type="entry name" value="LapA_dom"/>
</dbReference>
<keyword evidence="3 5" id="KW-1133">Transmembrane helix</keyword>
<accession>A0A7W2PYJ1</accession>
<evidence type="ECO:0000256" key="1">
    <source>
        <dbReference type="ARBA" id="ARBA00022475"/>
    </source>
</evidence>
<dbReference type="RefSeq" id="WP_182322932.1">
    <property type="nucleotide sequence ID" value="NZ_JACGDE010000007.1"/>
</dbReference>
<keyword evidence="4 5" id="KW-0472">Membrane</keyword>
<organism evidence="7 8">
    <name type="scientific">Pseudomonas mosselii</name>
    <dbReference type="NCBI Taxonomy" id="78327"/>
    <lineage>
        <taxon>Bacteria</taxon>
        <taxon>Pseudomonadati</taxon>
        <taxon>Pseudomonadota</taxon>
        <taxon>Gammaproteobacteria</taxon>
        <taxon>Pseudomonadales</taxon>
        <taxon>Pseudomonadaceae</taxon>
        <taxon>Pseudomonas</taxon>
    </lineage>
</organism>
<evidence type="ECO:0000256" key="2">
    <source>
        <dbReference type="ARBA" id="ARBA00022692"/>
    </source>
</evidence>
<comment type="caution">
    <text evidence="7">The sequence shown here is derived from an EMBL/GenBank/DDBJ whole genome shotgun (WGS) entry which is preliminary data.</text>
</comment>
<evidence type="ECO:0000256" key="3">
    <source>
        <dbReference type="ARBA" id="ARBA00022989"/>
    </source>
</evidence>
<keyword evidence="1" id="KW-1003">Cell membrane</keyword>
<name>A0A7W2PYJ1_9PSED</name>
<reference evidence="7 8" key="1">
    <citation type="submission" date="2020-07" db="EMBL/GenBank/DDBJ databases">
        <title>Diversity of carbapenemase encoding genes among Pseudomonas putida group clinical isolates in a tertiary Brazilian hospital.</title>
        <authorList>
            <person name="Alberto-Lei F."/>
            <person name="Nodari C.S."/>
            <person name="Streling A.P."/>
            <person name="Paulino J.T."/>
            <person name="Bessa-Neto F.O."/>
            <person name="Cayo R."/>
            <person name="Gales A.C."/>
        </authorList>
    </citation>
    <scope>NUCLEOTIDE SEQUENCE [LARGE SCALE GENOMIC DNA]</scope>
    <source>
        <strain evidence="7 8">14802</strain>
    </source>
</reference>
<dbReference type="Pfam" id="PF06305">
    <property type="entry name" value="LapA_dom"/>
    <property type="match status" value="1"/>
</dbReference>
<proteinExistence type="predicted"/>
<dbReference type="AlphaFoldDB" id="A0A7W2PYJ1"/>
<feature type="transmembrane region" description="Helical" evidence="5">
    <location>
        <begin position="46"/>
        <end position="70"/>
    </location>
</feature>
<dbReference type="Proteomes" id="UP000541770">
    <property type="component" value="Unassembled WGS sequence"/>
</dbReference>
<evidence type="ECO:0000313" key="8">
    <source>
        <dbReference type="Proteomes" id="UP000541770"/>
    </source>
</evidence>